<protein>
    <submittedName>
        <fullName evidence="1">Uncharacterized protein</fullName>
    </submittedName>
</protein>
<evidence type="ECO:0000313" key="2">
    <source>
        <dbReference type="Proteomes" id="UP001469553"/>
    </source>
</evidence>
<name>A0ABV1A2H2_9TELE</name>
<sequence>MRCTVTALSLKASMETAQRPAGSVNKIIIIIIHPVRESPTEQQRLYDSLSFAMTRCLAQSCLWCFMAQMMTSDLT</sequence>
<accession>A0ABV1A2H2</accession>
<evidence type="ECO:0000313" key="1">
    <source>
        <dbReference type="EMBL" id="MEQ2311851.1"/>
    </source>
</evidence>
<proteinExistence type="predicted"/>
<dbReference type="EMBL" id="JAHRIP010077616">
    <property type="protein sequence ID" value="MEQ2311851.1"/>
    <property type="molecule type" value="Genomic_DNA"/>
</dbReference>
<reference evidence="1 2" key="1">
    <citation type="submission" date="2021-06" db="EMBL/GenBank/DDBJ databases">
        <authorList>
            <person name="Palmer J.M."/>
        </authorList>
    </citation>
    <scope>NUCLEOTIDE SEQUENCE [LARGE SCALE GENOMIC DNA]</scope>
    <source>
        <strain evidence="1 2">AS_MEX2019</strain>
        <tissue evidence="1">Muscle</tissue>
    </source>
</reference>
<organism evidence="1 2">
    <name type="scientific">Ameca splendens</name>
    <dbReference type="NCBI Taxonomy" id="208324"/>
    <lineage>
        <taxon>Eukaryota</taxon>
        <taxon>Metazoa</taxon>
        <taxon>Chordata</taxon>
        <taxon>Craniata</taxon>
        <taxon>Vertebrata</taxon>
        <taxon>Euteleostomi</taxon>
        <taxon>Actinopterygii</taxon>
        <taxon>Neopterygii</taxon>
        <taxon>Teleostei</taxon>
        <taxon>Neoteleostei</taxon>
        <taxon>Acanthomorphata</taxon>
        <taxon>Ovalentaria</taxon>
        <taxon>Atherinomorphae</taxon>
        <taxon>Cyprinodontiformes</taxon>
        <taxon>Goodeidae</taxon>
        <taxon>Ameca</taxon>
    </lineage>
</organism>
<dbReference type="Proteomes" id="UP001469553">
    <property type="component" value="Unassembled WGS sequence"/>
</dbReference>
<gene>
    <name evidence="1" type="ORF">AMECASPLE_024742</name>
</gene>
<comment type="caution">
    <text evidence="1">The sequence shown here is derived from an EMBL/GenBank/DDBJ whole genome shotgun (WGS) entry which is preliminary data.</text>
</comment>
<keyword evidence="2" id="KW-1185">Reference proteome</keyword>